<sequence length="128" mass="15031">MRYSFADRRWGMTKTTALDQIKLLKQIYTSSTYISVANQKYIRNLMHYVNQYQRWGLPQTYRANTKLYVKDGWLTLNEGAVINSLSRVKTNKANYLLVILSHKDLSQNAGFKMLNRVGQVVYKKMNQN</sequence>
<dbReference type="Proteomes" id="UP001057481">
    <property type="component" value="Unassembled WGS sequence"/>
</dbReference>
<dbReference type="InterPro" id="IPR012338">
    <property type="entry name" value="Beta-lactam/transpept-like"/>
</dbReference>
<dbReference type="Gene3D" id="3.40.710.10">
    <property type="entry name" value="DD-peptidase/beta-lactamase superfamily"/>
    <property type="match status" value="1"/>
</dbReference>
<comment type="caution">
    <text evidence="1">The sequence shown here is derived from an EMBL/GenBank/DDBJ whole genome shotgun (WGS) entry which is preliminary data.</text>
</comment>
<accession>A0ABT0VG70</accession>
<evidence type="ECO:0000313" key="2">
    <source>
        <dbReference type="Proteomes" id="UP001057481"/>
    </source>
</evidence>
<proteinExistence type="predicted"/>
<evidence type="ECO:0000313" key="1">
    <source>
        <dbReference type="EMBL" id="MCM2436832.1"/>
    </source>
</evidence>
<keyword evidence="2" id="KW-1185">Reference proteome</keyword>
<gene>
    <name evidence="1" type="ORF">KAK10_02655</name>
</gene>
<organism evidence="1 2">
    <name type="scientific">Periweissella beninensis</name>
    <dbReference type="NCBI Taxonomy" id="504936"/>
    <lineage>
        <taxon>Bacteria</taxon>
        <taxon>Bacillati</taxon>
        <taxon>Bacillota</taxon>
        <taxon>Bacilli</taxon>
        <taxon>Lactobacillales</taxon>
        <taxon>Lactobacillaceae</taxon>
        <taxon>Periweissella</taxon>
    </lineage>
</organism>
<dbReference type="EMBL" id="JAGMVS010000039">
    <property type="protein sequence ID" value="MCM2436832.1"/>
    <property type="molecule type" value="Genomic_DNA"/>
</dbReference>
<dbReference type="SUPFAM" id="SSF56601">
    <property type="entry name" value="beta-lactamase/transpeptidase-like"/>
    <property type="match status" value="1"/>
</dbReference>
<protein>
    <recommendedName>
        <fullName evidence="3">Serine hydrolase</fullName>
    </recommendedName>
</protein>
<reference evidence="1" key="1">
    <citation type="submission" date="2021-04" db="EMBL/GenBank/DDBJ databases">
        <title>Taxonomic assessment of Weissella genus.</title>
        <authorList>
            <person name="Fanelli F."/>
            <person name="Chieffi D."/>
            <person name="Dell'Aquila A."/>
            <person name="Gyu-Sung C."/>
            <person name="Franz C.M.A.P."/>
            <person name="Fusco V."/>
        </authorList>
    </citation>
    <scope>NUCLEOTIDE SEQUENCE</scope>
    <source>
        <strain evidence="1">LMG 25373</strain>
    </source>
</reference>
<dbReference type="RefSeq" id="WP_205143208.1">
    <property type="nucleotide sequence ID" value="NZ_JAFBDN010000004.1"/>
</dbReference>
<name>A0ABT0VG70_9LACO</name>
<evidence type="ECO:0008006" key="3">
    <source>
        <dbReference type="Google" id="ProtNLM"/>
    </source>
</evidence>